<evidence type="ECO:0000313" key="4">
    <source>
        <dbReference type="Proteomes" id="UP000269883"/>
    </source>
</evidence>
<evidence type="ECO:0000259" key="2">
    <source>
        <dbReference type="Pfam" id="PF13514"/>
    </source>
</evidence>
<proteinExistence type="predicted"/>
<dbReference type="Pfam" id="PF13514">
    <property type="entry name" value="AAA_27"/>
    <property type="match status" value="1"/>
</dbReference>
<sequence length="1171" mass="129610">MRLIRLDLVAFGPFTDRSLDFGDGLALHVVHGANEAGKSSSMRGLRNFLYGMPHRFSDNFLHESKAVEVRGSLLLPDGQRLELRRRKARKNDLVDLASGQPMEQERLTALLGGVSEPAYNAMFGLNHEELAFGGEDILASGGDLGETLFAAASGITHLRDALGRLQAEAEALFTARGGAGKRINALLTRLKDLRREVKDTAVTPAQYKDLVKTRDELQVRLQAMQKELDRATRDRSRLERYLEASAPARLRTELRSRLAALGEAPALAPGFTERRTTALLGRDAALRNEDQASTGLRELDGRLAELDVNSDLNDSVELVDRLYQETSQHAKALRDAEKLGHERRVLLGEATRILASLRPGFALEEAESLRLNKADQARIQDLGRRYEALLERRDSAERDLRRQQRELETSRAQLAAAPEGVETTELAVLLKRTATEGDPQARWREAHAVRERQEQRAQTELARLGRWQGELSEVDTLAVPDESVVHRFEAQLNDLNAVRKSVSDAERETAARLAELTVDLQRFMDDGPVPRPKDLRQARELRDSGWSLIRRSLAGSEPGEMERTIFLQNVSEGDDLPQAYELCVRRSDDVADGLYRDADRVARRAELEAALDRLRRQQKAEGERLAELEAESAEIHGQWQALWVPLGVTPASPTEMLSWLGGWKRLREMLQVVHERRADEVRIEDEAQALRLGLREALARMGEDLPGEDAALASLLAVAHAALERHVEQRRVVTALTEQLAGLERSMVEAQALGKDAFDALGEWAAAWTLAVAPLGLGPQALPVEAQAVLDELVSLFSALDEATKLQARIEAIQADYSAYSAEVQAACQRLAPNLDAEDPARAATTLFKQLKASQQAADQRLELTAQRKRFLVQREAAQQAALEHAEALKLLCGEAGCEAPEDLEQAEASARSRSEAQTALDHAEERLLALCGGQDLDTFATQVIEQDPDVAKADIARLGVEITAHTTGRDELLQELGSLNKQLADMDGTSLAADKAQEAQGLSSDIQTGVDRLVRLRLAAAVVAREMERYRRSNQGPVLDRASGLFRKLTLESFSALEADFDHKGEPVLKGVRPTGDRLEVEAMSDGTRDQLYLALRLAGLHRYLDNNPPMPFIVDDILVNFDDDRSRATLMALAELAERTQVVFFTHHAHLVELAREAVPATSLTVHTL</sequence>
<keyword evidence="1" id="KW-0175">Coiled coil</keyword>
<dbReference type="PANTHER" id="PTHR41259:SF1">
    <property type="entry name" value="DOUBLE-STRAND BREAK REPAIR RAD50 ATPASE, PUTATIVE-RELATED"/>
    <property type="match status" value="1"/>
</dbReference>
<keyword evidence="4" id="KW-1185">Reference proteome</keyword>
<evidence type="ECO:0000256" key="1">
    <source>
        <dbReference type="SAM" id="Coils"/>
    </source>
</evidence>
<feature type="domain" description="YhaN AAA" evidence="2">
    <location>
        <begin position="1"/>
        <end position="207"/>
    </location>
</feature>
<feature type="coiled-coil region" evidence="1">
    <location>
        <begin position="604"/>
        <end position="631"/>
    </location>
</feature>
<dbReference type="OrthoDB" id="9764467at2"/>
<dbReference type="EMBL" id="AP017378">
    <property type="protein sequence ID" value="BBD09000.1"/>
    <property type="molecule type" value="Genomic_DNA"/>
</dbReference>
<accession>A0A2Z6B0P1</accession>
<dbReference type="RefSeq" id="WP_126379603.1">
    <property type="nucleotide sequence ID" value="NZ_AP017378.1"/>
</dbReference>
<evidence type="ECO:0000313" key="3">
    <source>
        <dbReference type="EMBL" id="BBD09000.1"/>
    </source>
</evidence>
<dbReference type="PANTHER" id="PTHR41259">
    <property type="entry name" value="DOUBLE-STRAND BREAK REPAIR RAD50 ATPASE, PUTATIVE-RELATED"/>
    <property type="match status" value="1"/>
</dbReference>
<feature type="coiled-coil region" evidence="1">
    <location>
        <begin position="372"/>
        <end position="413"/>
    </location>
</feature>
<gene>
    <name evidence="3" type="ORF">DFE_2274</name>
</gene>
<dbReference type="Gene3D" id="3.40.50.300">
    <property type="entry name" value="P-loop containing nucleotide triphosphate hydrolases"/>
    <property type="match status" value="2"/>
</dbReference>
<dbReference type="InterPro" id="IPR027417">
    <property type="entry name" value="P-loop_NTPase"/>
</dbReference>
<dbReference type="AlphaFoldDB" id="A0A2Z6B0P1"/>
<dbReference type="SUPFAM" id="SSF52540">
    <property type="entry name" value="P-loop containing nucleoside triphosphate hydrolases"/>
    <property type="match status" value="1"/>
</dbReference>
<feature type="coiled-coil region" evidence="1">
    <location>
        <begin position="183"/>
        <end position="241"/>
    </location>
</feature>
<organism evidence="3 4">
    <name type="scientific">Desulfovibrio ferrophilus</name>
    <dbReference type="NCBI Taxonomy" id="241368"/>
    <lineage>
        <taxon>Bacteria</taxon>
        <taxon>Pseudomonadati</taxon>
        <taxon>Thermodesulfobacteriota</taxon>
        <taxon>Desulfovibrionia</taxon>
        <taxon>Desulfovibrionales</taxon>
        <taxon>Desulfovibrionaceae</taxon>
        <taxon>Desulfovibrio</taxon>
    </lineage>
</organism>
<name>A0A2Z6B0P1_9BACT</name>
<dbReference type="KEGG" id="dfl:DFE_2274"/>
<dbReference type="Proteomes" id="UP000269883">
    <property type="component" value="Chromosome"/>
</dbReference>
<dbReference type="InterPro" id="IPR038734">
    <property type="entry name" value="YhaN_AAA"/>
</dbReference>
<reference evidence="3 4" key="1">
    <citation type="journal article" date="2018" name="Sci. Adv.">
        <title>Multi-heme cytochromes provide a pathway for survival in energy-limited environments.</title>
        <authorList>
            <person name="Deng X."/>
            <person name="Dohmae N."/>
            <person name="Nealson K.H."/>
            <person name="Hashimoto K."/>
            <person name="Okamoto A."/>
        </authorList>
    </citation>
    <scope>NUCLEOTIDE SEQUENCE [LARGE SCALE GENOMIC DNA]</scope>
    <source>
        <strain evidence="3 4">IS5</strain>
    </source>
</reference>
<protein>
    <recommendedName>
        <fullName evidence="2">YhaN AAA domain-containing protein</fullName>
    </recommendedName>
</protein>